<dbReference type="AlphaFoldDB" id="A0A365R1A6"/>
<evidence type="ECO:0000313" key="3">
    <source>
        <dbReference type="EMBL" id="RBB41774.1"/>
    </source>
</evidence>
<feature type="region of interest" description="Disordered" evidence="1">
    <location>
        <begin position="525"/>
        <end position="558"/>
    </location>
</feature>
<dbReference type="Proteomes" id="UP000252458">
    <property type="component" value="Unassembled WGS sequence"/>
</dbReference>
<reference evidence="3 4" key="1">
    <citation type="submission" date="2018-06" db="EMBL/GenBank/DDBJ databases">
        <title>Draft genome sequence of Burkholderia reimsis strain BE51 isolated from a French agricultural soil.</title>
        <authorList>
            <person name="Esmaeel Q."/>
        </authorList>
    </citation>
    <scope>NUCLEOTIDE SEQUENCE [LARGE SCALE GENOMIC DNA]</scope>
    <source>
        <strain evidence="3 4">BE51</strain>
    </source>
</reference>
<dbReference type="EMBL" id="QMFZ01000003">
    <property type="protein sequence ID" value="RBB41774.1"/>
    <property type="molecule type" value="Genomic_DNA"/>
</dbReference>
<sequence>MANLKEESKWEDGVYQFETSDPVQGGPDGIDNVPTKQLANRTRHLKDRADGNDKRVGEVSAQVDALGKRTEALGNDKLPYTGGTLKGVLRGKVGAITPNNANNAGFGFENDPDTGMFSPSDGYLQIGAQGVSHLEIQGNNCFVGPAAANGWLALIAGGAERMRITREGRVLLGTTADNGREGFQVAYRTSFANGVRSSGMDLDDTLGGQYRATSANYGVMLRNDDRDCYLLQTKKGDPLGPWNDYRPILWNLDSGFLRLDDTGRGTSIGGSVEMRGDLTLKPSWGEGRLRFGATDGYFYANADNVGWYSATKGSFQYFYGNRTFRIDGAPVFHTGNLTPLDLNNGGTLKGALWLAAGARIFLSEGTPQNPSLAFDKDGTPDTGLYHIADGAFGVTCNGIVTARFTADKGTIFDRPVQVPTPAAGDKSGSVASTAFVVDAIASASIGQIIFEVRNSVRAGCLKLDGALLKRADYPQLWAYAQASGALATEKDWAAGWWGCFSIGDGETTFRIPEFRGEGVRCADGGRGVDSGRGVGSWQDSQNRSHSHGASSGAAGDHTHTAWTDAAGWHGHNITQQPHSHGFGLGSNGAYSTSTGRGYGMDNGRANNLGTDGATIPIGIDGNGQHTHAVGIGGVGGHSHAISVAADGGTEARMRNIAVLAMIRAY</sequence>
<evidence type="ECO:0000259" key="2">
    <source>
        <dbReference type="Pfam" id="PF21446"/>
    </source>
</evidence>
<dbReference type="SUPFAM" id="SSF88874">
    <property type="entry name" value="Receptor-binding domain of short tail fibre protein gp12"/>
    <property type="match status" value="1"/>
</dbReference>
<proteinExistence type="predicted"/>
<feature type="compositionally biased region" description="Basic and acidic residues" evidence="1">
    <location>
        <begin position="1"/>
        <end position="12"/>
    </location>
</feature>
<name>A0A365R1A6_9BURK</name>
<gene>
    <name evidence="3" type="ORF">DPV79_05325</name>
</gene>
<dbReference type="InterPro" id="IPR048390">
    <property type="entry name" value="Gp34_trimer"/>
</dbReference>
<protein>
    <submittedName>
        <fullName evidence="3">Tail fiber protein</fullName>
    </submittedName>
</protein>
<organism evidence="3 4">
    <name type="scientific">Burkholderia reimsis</name>
    <dbReference type="NCBI Taxonomy" id="2234132"/>
    <lineage>
        <taxon>Bacteria</taxon>
        <taxon>Pseudomonadati</taxon>
        <taxon>Pseudomonadota</taxon>
        <taxon>Betaproteobacteria</taxon>
        <taxon>Burkholderiales</taxon>
        <taxon>Burkholderiaceae</taxon>
        <taxon>Burkholderia</taxon>
    </lineage>
</organism>
<dbReference type="RefSeq" id="WP_113044952.1">
    <property type="nucleotide sequence ID" value="NZ_QMFZ01000003.1"/>
</dbReference>
<evidence type="ECO:0000256" key="1">
    <source>
        <dbReference type="SAM" id="MobiDB-lite"/>
    </source>
</evidence>
<feature type="compositionally biased region" description="Basic and acidic residues" evidence="1">
    <location>
        <begin position="47"/>
        <end position="57"/>
    </location>
</feature>
<accession>A0A365R1A6</accession>
<keyword evidence="4" id="KW-1185">Reference proteome</keyword>
<feature type="region of interest" description="Disordered" evidence="1">
    <location>
        <begin position="1"/>
        <end position="58"/>
    </location>
</feature>
<dbReference type="Pfam" id="PF21446">
    <property type="entry name" value="Gp34_trimer"/>
    <property type="match status" value="1"/>
</dbReference>
<feature type="compositionally biased region" description="Gly residues" evidence="1">
    <location>
        <begin position="525"/>
        <end position="534"/>
    </location>
</feature>
<feature type="domain" description="Long-tail fiber proximal subunit trimerization" evidence="2">
    <location>
        <begin position="208"/>
        <end position="248"/>
    </location>
</feature>
<evidence type="ECO:0000313" key="4">
    <source>
        <dbReference type="Proteomes" id="UP000252458"/>
    </source>
</evidence>
<comment type="caution">
    <text evidence="3">The sequence shown here is derived from an EMBL/GenBank/DDBJ whole genome shotgun (WGS) entry which is preliminary data.</text>
</comment>